<gene>
    <name evidence="2" type="ORF">BpHYR1_033982</name>
</gene>
<feature type="compositionally biased region" description="Polar residues" evidence="1">
    <location>
        <begin position="98"/>
        <end position="107"/>
    </location>
</feature>
<evidence type="ECO:0000313" key="3">
    <source>
        <dbReference type="Proteomes" id="UP000276133"/>
    </source>
</evidence>
<accession>A0A3M7R4Y1</accession>
<organism evidence="2 3">
    <name type="scientific">Brachionus plicatilis</name>
    <name type="common">Marine rotifer</name>
    <name type="synonym">Brachionus muelleri</name>
    <dbReference type="NCBI Taxonomy" id="10195"/>
    <lineage>
        <taxon>Eukaryota</taxon>
        <taxon>Metazoa</taxon>
        <taxon>Spiralia</taxon>
        <taxon>Gnathifera</taxon>
        <taxon>Rotifera</taxon>
        <taxon>Eurotatoria</taxon>
        <taxon>Monogononta</taxon>
        <taxon>Pseudotrocha</taxon>
        <taxon>Ploima</taxon>
        <taxon>Brachionidae</taxon>
        <taxon>Brachionus</taxon>
    </lineage>
</organism>
<proteinExistence type="predicted"/>
<evidence type="ECO:0000313" key="2">
    <source>
        <dbReference type="EMBL" id="RNA18305.1"/>
    </source>
</evidence>
<sequence length="115" mass="13464">MLKYLNSSGKILNKENTLRLCEFIAKKYILISKKNVAIFSFSKPAQQVEPVESVIPNVVELVQETEEEKQKRLEKKENFIKRQAEQNFDRRRRPIHAESQSLSSNVNPEEEESED</sequence>
<dbReference type="EMBL" id="REGN01004265">
    <property type="protein sequence ID" value="RNA18305.1"/>
    <property type="molecule type" value="Genomic_DNA"/>
</dbReference>
<comment type="caution">
    <text evidence="2">The sequence shown here is derived from an EMBL/GenBank/DDBJ whole genome shotgun (WGS) entry which is preliminary data.</text>
</comment>
<reference evidence="2 3" key="1">
    <citation type="journal article" date="2018" name="Sci. Rep.">
        <title>Genomic signatures of local adaptation to the degree of environmental predictability in rotifers.</title>
        <authorList>
            <person name="Franch-Gras L."/>
            <person name="Hahn C."/>
            <person name="Garcia-Roger E.M."/>
            <person name="Carmona M.J."/>
            <person name="Serra M."/>
            <person name="Gomez A."/>
        </authorList>
    </citation>
    <scope>NUCLEOTIDE SEQUENCE [LARGE SCALE GENOMIC DNA]</scope>
    <source>
        <strain evidence="2">HYR1</strain>
    </source>
</reference>
<name>A0A3M7R4Y1_BRAPC</name>
<feature type="region of interest" description="Disordered" evidence="1">
    <location>
        <begin position="83"/>
        <end position="115"/>
    </location>
</feature>
<dbReference type="AlphaFoldDB" id="A0A3M7R4Y1"/>
<dbReference type="Proteomes" id="UP000276133">
    <property type="component" value="Unassembled WGS sequence"/>
</dbReference>
<protein>
    <submittedName>
        <fullName evidence="2">Uncharacterized protein</fullName>
    </submittedName>
</protein>
<keyword evidence="3" id="KW-1185">Reference proteome</keyword>
<evidence type="ECO:0000256" key="1">
    <source>
        <dbReference type="SAM" id="MobiDB-lite"/>
    </source>
</evidence>